<keyword evidence="4" id="KW-1185">Reference proteome</keyword>
<evidence type="ECO:0000256" key="1">
    <source>
        <dbReference type="SAM" id="SignalP"/>
    </source>
</evidence>
<dbReference type="Pfam" id="PF15508">
    <property type="entry name" value="NAAA-beta"/>
    <property type="match status" value="1"/>
</dbReference>
<sequence length="369" mass="40198">MGTRATGAAVYGAHLALALLLLPGPWLSAGVPGAPPLFNVSLDAAPERRWLPMLQHYDPDFVRAAVAEVIGDRVPQWVLEMIGEVVSKVESFLPQPFTDEIRGMCNFLNLSLAEGILVNLAYEASAFCTSIVAQDSQGHIYHGRNLDYTFGNALRKLTADVQFLKNGQVVFTGTTFVGYVGLWTGQRPHKFTVSGDERDKGWWWENVIAAISLGHSPISWLIRKTLSDSENFEAAVLTLAKTPLIADVYYIVGGTSPQEGVVITRNRSGPADIWPLDPLSGATPAIKALNATGQAHINLETLFQVLSVFPVYNKLLAQSLKVDTANVTQRLKCTARLVRVILPSEKTTPDKGAVLSVKSTASSIHQPWR</sequence>
<feature type="domain" description="Acid ceramidase N-terminal" evidence="2">
    <location>
        <begin position="33"/>
        <end position="92"/>
    </location>
</feature>
<dbReference type="EMBL" id="JBBHLL010000016">
    <property type="protein sequence ID" value="KAK7830921.1"/>
    <property type="molecule type" value="Genomic_DNA"/>
</dbReference>
<reference evidence="3 4" key="1">
    <citation type="journal article" date="2023" name="bioRxiv">
        <title>Conserved and derived expression patterns and positive selection on dental genes reveal complex evolutionary context of ever-growing rodent molars.</title>
        <authorList>
            <person name="Calamari Z.T."/>
            <person name="Song A."/>
            <person name="Cohen E."/>
            <person name="Akter M."/>
            <person name="Roy R.D."/>
            <person name="Hallikas O."/>
            <person name="Christensen M.M."/>
            <person name="Li P."/>
            <person name="Marangoni P."/>
            <person name="Jernvall J."/>
            <person name="Klein O.D."/>
        </authorList>
    </citation>
    <scope>NUCLEOTIDE SEQUENCE [LARGE SCALE GENOMIC DNA]</scope>
    <source>
        <strain evidence="3">V071</strain>
    </source>
</reference>
<dbReference type="Proteomes" id="UP001488838">
    <property type="component" value="Unassembled WGS sequence"/>
</dbReference>
<evidence type="ECO:0000259" key="2">
    <source>
        <dbReference type="Pfam" id="PF15508"/>
    </source>
</evidence>
<organism evidence="3 4">
    <name type="scientific">Myodes glareolus</name>
    <name type="common">Bank vole</name>
    <name type="synonym">Clethrionomys glareolus</name>
    <dbReference type="NCBI Taxonomy" id="447135"/>
    <lineage>
        <taxon>Eukaryota</taxon>
        <taxon>Metazoa</taxon>
        <taxon>Chordata</taxon>
        <taxon>Craniata</taxon>
        <taxon>Vertebrata</taxon>
        <taxon>Euteleostomi</taxon>
        <taxon>Mammalia</taxon>
        <taxon>Eutheria</taxon>
        <taxon>Euarchontoglires</taxon>
        <taxon>Glires</taxon>
        <taxon>Rodentia</taxon>
        <taxon>Myomorpha</taxon>
        <taxon>Muroidea</taxon>
        <taxon>Cricetidae</taxon>
        <taxon>Arvicolinae</taxon>
        <taxon>Myodes</taxon>
    </lineage>
</organism>
<dbReference type="PANTHER" id="PTHR28583">
    <property type="entry name" value="ACID AMIDASE"/>
    <property type="match status" value="1"/>
</dbReference>
<keyword evidence="1" id="KW-0732">Signal</keyword>
<dbReference type="AlphaFoldDB" id="A0AAW0JXI7"/>
<evidence type="ECO:0000313" key="3">
    <source>
        <dbReference type="EMBL" id="KAK7830921.1"/>
    </source>
</evidence>
<feature type="signal peptide" evidence="1">
    <location>
        <begin position="1"/>
        <end position="28"/>
    </location>
</feature>
<dbReference type="GO" id="GO:0016810">
    <property type="term" value="F:hydrolase activity, acting on carbon-nitrogen (but not peptide) bonds"/>
    <property type="evidence" value="ECO:0007669"/>
    <property type="project" value="TreeGrafter"/>
</dbReference>
<proteinExistence type="predicted"/>
<comment type="caution">
    <text evidence="3">The sequence shown here is derived from an EMBL/GenBank/DDBJ whole genome shotgun (WGS) entry which is preliminary data.</text>
</comment>
<dbReference type="CDD" id="cd01903">
    <property type="entry name" value="Ntn_AC_NAAA"/>
    <property type="match status" value="1"/>
</dbReference>
<dbReference type="PANTHER" id="PTHR28583:SF4">
    <property type="entry name" value="N-ACYLETHANOLAMINE-HYDROLYZING ACID AMIDASE"/>
    <property type="match status" value="1"/>
</dbReference>
<accession>A0AAW0JXI7</accession>
<name>A0AAW0JXI7_MYOGA</name>
<dbReference type="InterPro" id="IPR029130">
    <property type="entry name" value="Acid_ceramidase_N"/>
</dbReference>
<feature type="chain" id="PRO_5043384854" description="Acid ceramidase N-terminal domain-containing protein" evidence="1">
    <location>
        <begin position="29"/>
        <end position="369"/>
    </location>
</feature>
<protein>
    <recommendedName>
        <fullName evidence="2">Acid ceramidase N-terminal domain-containing protein</fullName>
    </recommendedName>
</protein>
<gene>
    <name evidence="3" type="ORF">U0070_018465</name>
</gene>
<evidence type="ECO:0000313" key="4">
    <source>
        <dbReference type="Proteomes" id="UP001488838"/>
    </source>
</evidence>